<dbReference type="AlphaFoldDB" id="A0A1H3DCF0"/>
<evidence type="ECO:0000256" key="1">
    <source>
        <dbReference type="ARBA" id="ARBA00023239"/>
    </source>
</evidence>
<organism evidence="3 4">
    <name type="scientific">Halobellus clavatus</name>
    <dbReference type="NCBI Taxonomy" id="660517"/>
    <lineage>
        <taxon>Archaea</taxon>
        <taxon>Methanobacteriati</taxon>
        <taxon>Methanobacteriota</taxon>
        <taxon>Stenosarchaea group</taxon>
        <taxon>Halobacteria</taxon>
        <taxon>Halobacteriales</taxon>
        <taxon>Haloferacaceae</taxon>
        <taxon>Halobellus</taxon>
    </lineage>
</organism>
<dbReference type="GO" id="GO:0016787">
    <property type="term" value="F:hydrolase activity"/>
    <property type="evidence" value="ECO:0007669"/>
    <property type="project" value="UniProtKB-KW"/>
</dbReference>
<dbReference type="InterPro" id="IPR006680">
    <property type="entry name" value="Amidohydro-rel"/>
</dbReference>
<protein>
    <submittedName>
        <fullName evidence="3">Predicted metal-dependent hydrolase, TIM-barrel fold</fullName>
    </submittedName>
</protein>
<reference evidence="4" key="1">
    <citation type="submission" date="2016-10" db="EMBL/GenBank/DDBJ databases">
        <authorList>
            <person name="Varghese N."/>
            <person name="Submissions S."/>
        </authorList>
    </citation>
    <scope>NUCLEOTIDE SEQUENCE [LARGE SCALE GENOMIC DNA]</scope>
    <source>
        <strain evidence="4">CGMCC 1.10118</strain>
    </source>
</reference>
<feature type="domain" description="Amidohydrolase-related" evidence="2">
    <location>
        <begin position="80"/>
        <end position="346"/>
    </location>
</feature>
<dbReference type="SUPFAM" id="SSF51556">
    <property type="entry name" value="Metallo-dependent hydrolases"/>
    <property type="match status" value="1"/>
</dbReference>
<dbReference type="Proteomes" id="UP000199170">
    <property type="component" value="Unassembled WGS sequence"/>
</dbReference>
<dbReference type="STRING" id="660517.SAMN04487946_101492"/>
<dbReference type="PANTHER" id="PTHR21240:SF28">
    <property type="entry name" value="ISO-OROTATE DECARBOXYLASE (EUROFUNG)"/>
    <property type="match status" value="1"/>
</dbReference>
<keyword evidence="3" id="KW-0378">Hydrolase</keyword>
<dbReference type="InterPro" id="IPR032465">
    <property type="entry name" value="ACMSD"/>
</dbReference>
<dbReference type="PANTHER" id="PTHR21240">
    <property type="entry name" value="2-AMINO-3-CARBOXYLMUCONATE-6-SEMIALDEHYDE DECARBOXYLASE"/>
    <property type="match status" value="1"/>
</dbReference>
<dbReference type="Gene3D" id="3.20.20.140">
    <property type="entry name" value="Metal-dependent hydrolases"/>
    <property type="match status" value="1"/>
</dbReference>
<dbReference type="GO" id="GO:0019748">
    <property type="term" value="P:secondary metabolic process"/>
    <property type="evidence" value="ECO:0007669"/>
    <property type="project" value="TreeGrafter"/>
</dbReference>
<accession>A0A1H3DCF0</accession>
<dbReference type="OrthoDB" id="298295at2157"/>
<evidence type="ECO:0000259" key="2">
    <source>
        <dbReference type="Pfam" id="PF04909"/>
    </source>
</evidence>
<name>A0A1H3DCF0_9EURY</name>
<dbReference type="InterPro" id="IPR032466">
    <property type="entry name" value="Metal_Hydrolase"/>
</dbReference>
<keyword evidence="1" id="KW-0456">Lyase</keyword>
<evidence type="ECO:0000313" key="4">
    <source>
        <dbReference type="Proteomes" id="UP000199170"/>
    </source>
</evidence>
<gene>
    <name evidence="3" type="ORF">SAMN04487946_101492</name>
</gene>
<dbReference type="EMBL" id="FNPB01000001">
    <property type="protein sequence ID" value="SDX64182.1"/>
    <property type="molecule type" value="Genomic_DNA"/>
</dbReference>
<dbReference type="GO" id="GO:0016831">
    <property type="term" value="F:carboxy-lyase activity"/>
    <property type="evidence" value="ECO:0007669"/>
    <property type="project" value="InterPro"/>
</dbReference>
<keyword evidence="4" id="KW-1185">Reference proteome</keyword>
<dbReference type="RefSeq" id="WP_089764747.1">
    <property type="nucleotide sequence ID" value="NZ_FNPB01000001.1"/>
</dbReference>
<sequence length="360" mass="41225">MKLGRFIVETHCHAQRHAVRIQDHGDDSAYETLPDKMKMAVPAEESDGEDDVIVYDNSDRVLRDMDTYGVDMAVLLPSFGMTNEINKQIIDENPDTFIAAAAPVQTKKKALRGEEEWSWEAAAAELDEWLSKDGFRMTGEGIRGDPTRTEPVEWSQRKKDIRHVFDVAADHEVPVRWHTGYVSGYGGAHGLFNIFPDWSDPTLASQMKAEYPEVPIIFDHGGMQAGWQEHHVEKCCQVAATFDDVYLEIGLYWPELMKKPLNDPNISIEQILWGTDWGASMVEHSQPNEDPPYYWEQINERGLPAHQSDYWGPSLRQLQKFAMEQDLPQEELNLILGGNAVRLFDIEVEDDRMFRNYIDV</sequence>
<dbReference type="Pfam" id="PF04909">
    <property type="entry name" value="Amidohydro_2"/>
    <property type="match status" value="1"/>
</dbReference>
<dbReference type="GO" id="GO:0005737">
    <property type="term" value="C:cytoplasm"/>
    <property type="evidence" value="ECO:0007669"/>
    <property type="project" value="TreeGrafter"/>
</dbReference>
<evidence type="ECO:0000313" key="3">
    <source>
        <dbReference type="EMBL" id="SDX64182.1"/>
    </source>
</evidence>
<proteinExistence type="predicted"/>